<name>A0A090E056_9BACT</name>
<dbReference type="AlphaFoldDB" id="A0A090E056"/>
<organism evidence="2 3">
    <name type="scientific">Candidatus Criblamydia sequanensis CRIB-18</name>
    <dbReference type="NCBI Taxonomy" id="1437425"/>
    <lineage>
        <taxon>Bacteria</taxon>
        <taxon>Pseudomonadati</taxon>
        <taxon>Chlamydiota</taxon>
        <taxon>Chlamydiia</taxon>
        <taxon>Parachlamydiales</taxon>
        <taxon>Candidatus Criblamydiaceae</taxon>
        <taxon>Candidatus Criblamydia</taxon>
    </lineage>
</organism>
<comment type="caution">
    <text evidence="2">The sequence shown here is derived from an EMBL/GenBank/DDBJ whole genome shotgun (WGS) entry which is preliminary data.</text>
</comment>
<keyword evidence="1" id="KW-1133">Transmembrane helix</keyword>
<feature type="transmembrane region" description="Helical" evidence="1">
    <location>
        <begin position="66"/>
        <end position="89"/>
    </location>
</feature>
<evidence type="ECO:0000313" key="2">
    <source>
        <dbReference type="EMBL" id="CDR34219.1"/>
    </source>
</evidence>
<reference evidence="2" key="2">
    <citation type="submission" date="2014-09" db="EMBL/GenBank/DDBJ databases">
        <title>Criblamydia sequanensis harbors a mega-plasmid encoding arsenite resistance.</title>
        <authorList>
            <person name="Bertelli C."/>
            <person name="Goesmann A."/>
            <person name="Greub G."/>
        </authorList>
    </citation>
    <scope>NUCLEOTIDE SEQUENCE [LARGE SCALE GENOMIC DNA]</scope>
    <source>
        <strain evidence="2">CRIB-18</strain>
    </source>
</reference>
<accession>A0A090E056</accession>
<reference evidence="2" key="1">
    <citation type="submission" date="2013-12" db="EMBL/GenBank/DDBJ databases">
        <authorList>
            <person name="Linke B."/>
        </authorList>
    </citation>
    <scope>NUCLEOTIDE SEQUENCE [LARGE SCALE GENOMIC DNA]</scope>
    <source>
        <strain evidence="2">CRIB-18</strain>
    </source>
</reference>
<dbReference type="EMBL" id="CCEJ010000006">
    <property type="protein sequence ID" value="CDR34219.1"/>
    <property type="molecule type" value="Genomic_DNA"/>
</dbReference>
<proteinExistence type="predicted"/>
<protein>
    <submittedName>
        <fullName evidence="2">Membrane protein</fullName>
    </submittedName>
</protein>
<keyword evidence="1" id="KW-0472">Membrane</keyword>
<evidence type="ECO:0000256" key="1">
    <source>
        <dbReference type="SAM" id="Phobius"/>
    </source>
</evidence>
<keyword evidence="3" id="KW-1185">Reference proteome</keyword>
<dbReference type="RefSeq" id="WP_041017769.1">
    <property type="nucleotide sequence ID" value="NZ_CCEJ010000006.1"/>
</dbReference>
<keyword evidence="1" id="KW-0812">Transmembrane</keyword>
<sequence>MVSPIKNIFQPIFFPFIKKNAKHLGIATFGTGGAIGFFEGVQFAKTNHLIEEQGCLSRAFNKVVPISYFTLTGIILAPFAVTIKIHDLYHEILSKKSK</sequence>
<dbReference type="Proteomes" id="UP000031552">
    <property type="component" value="Unassembled WGS sequence"/>
</dbReference>
<gene>
    <name evidence="2" type="ORF">CSEC_1400</name>
</gene>
<evidence type="ECO:0000313" key="3">
    <source>
        <dbReference type="Proteomes" id="UP000031552"/>
    </source>
</evidence>